<feature type="region of interest" description="Disordered" evidence="1">
    <location>
        <begin position="47"/>
        <end position="87"/>
    </location>
</feature>
<evidence type="ECO:0000313" key="3">
    <source>
        <dbReference type="Proteomes" id="UP000054544"/>
    </source>
</evidence>
<organism evidence="2 3">
    <name type="scientific">Metarhizium anisopliae BRIP 53293</name>
    <dbReference type="NCBI Taxonomy" id="1291518"/>
    <lineage>
        <taxon>Eukaryota</taxon>
        <taxon>Fungi</taxon>
        <taxon>Dikarya</taxon>
        <taxon>Ascomycota</taxon>
        <taxon>Pezizomycotina</taxon>
        <taxon>Sordariomycetes</taxon>
        <taxon>Hypocreomycetidae</taxon>
        <taxon>Hypocreales</taxon>
        <taxon>Clavicipitaceae</taxon>
        <taxon>Metarhizium</taxon>
    </lineage>
</organism>
<dbReference type="OrthoDB" id="3531591at2759"/>
<reference evidence="3" key="1">
    <citation type="journal article" date="2014" name="BMC Genomics">
        <title>The genome sequence of the biocontrol fungus Metarhizium anisopliae and comparative genomics of Metarhizium species.</title>
        <authorList>
            <person name="Pattemore J.A."/>
            <person name="Hane J.K."/>
            <person name="Williams A.H."/>
            <person name="Wilson B.A."/>
            <person name="Stodart B.J."/>
            <person name="Ash G.J."/>
        </authorList>
    </citation>
    <scope>NUCLEOTIDE SEQUENCE [LARGE SCALE GENOMIC DNA]</scope>
    <source>
        <strain evidence="3">BRIP 53293</strain>
    </source>
</reference>
<evidence type="ECO:0000256" key="1">
    <source>
        <dbReference type="SAM" id="MobiDB-lite"/>
    </source>
</evidence>
<keyword evidence="3" id="KW-1185">Reference proteome</keyword>
<gene>
    <name evidence="2" type="ORF">H634G_10933</name>
</gene>
<proteinExistence type="predicted"/>
<dbReference type="STRING" id="1291518.A0A0D9NJ79"/>
<name>A0A0D9NJ79_METAN</name>
<dbReference type="AlphaFoldDB" id="A0A0D9NJ79"/>
<evidence type="ECO:0008006" key="4">
    <source>
        <dbReference type="Google" id="ProtNLM"/>
    </source>
</evidence>
<dbReference type="EMBL" id="KE384778">
    <property type="protein sequence ID" value="KJK73788.1"/>
    <property type="molecule type" value="Genomic_DNA"/>
</dbReference>
<evidence type="ECO:0000313" key="2">
    <source>
        <dbReference type="EMBL" id="KJK73788.1"/>
    </source>
</evidence>
<protein>
    <recommendedName>
        <fullName evidence="4">SET domain-containing protein</fullName>
    </recommendedName>
</protein>
<sequence>MDAIQALATQLMREFLKHCDISDHSLEPFNQSILDIATVVYRARVERGKEGPPPPLPPSNNDGATPHRSKRGSPTETSRPDPASADQVMDTILRKCVELHSKRAQVPGDKSWILVKARKYNSEVKKYAEDIVVSDFRDAVRKLNEEGGHFACKAIQILYNEALYWDIIQKQADVLDPLRLRATKGPSDGSGDAEREAAKEFSTALGLRGFSPTSQQKYRRLWKNLANWRKAGVKMILFYRTTQFDNFCEKYSEEAKTPLDKKVLSLEDKYCSHIQQLEHRVMKEAQGDMTGRIWLQEPFIMERIKVPEKSWNNANNPWLSDAEESKYQSSAGAFQAPDGNQNGQNGQNSDQSVFITLIPRDEKLVYVCPIVTIRKGDYLGVFSGNIRYSDAFDKKRGVCGPTKDLWLDYGQVTGVLNQMKVSPPYGTENVRLEWELIDISLGMQCHQAWRVAVRALRTIKPFEELIRAAHHEDQYLLHREPTNAKNGFLSEG</sequence>
<dbReference type="Proteomes" id="UP000054544">
    <property type="component" value="Unassembled WGS sequence"/>
</dbReference>
<accession>A0A0D9NJ79</accession>